<dbReference type="AlphaFoldDB" id="A0A918EAP7"/>
<reference evidence="2" key="2">
    <citation type="submission" date="2020-09" db="EMBL/GenBank/DDBJ databases">
        <authorList>
            <person name="Sun Q."/>
            <person name="Zhou Y."/>
        </authorList>
    </citation>
    <scope>NUCLEOTIDE SEQUENCE</scope>
    <source>
        <strain evidence="2">CGMCC 4.7430</strain>
    </source>
</reference>
<comment type="caution">
    <text evidence="2">The sequence shown here is derived from an EMBL/GenBank/DDBJ whole genome shotgun (WGS) entry which is preliminary data.</text>
</comment>
<protein>
    <submittedName>
        <fullName evidence="2">Uncharacterized protein</fullName>
    </submittedName>
</protein>
<evidence type="ECO:0000313" key="2">
    <source>
        <dbReference type="EMBL" id="GGP16618.1"/>
    </source>
</evidence>
<sequence length="79" mass="8708">MLEIPADTSDSGGPRFTAVIVARVGSSVEYDGNTPDHPASRDDFGSTAWRLAQLADTLRRWESPPPPRESRFRTPGKPR</sequence>
<dbReference type="EMBL" id="BMNK01000021">
    <property type="protein sequence ID" value="GGP16618.1"/>
    <property type="molecule type" value="Genomic_DNA"/>
</dbReference>
<feature type="region of interest" description="Disordered" evidence="1">
    <location>
        <begin position="57"/>
        <end position="79"/>
    </location>
</feature>
<feature type="compositionally biased region" description="Basic and acidic residues" evidence="1">
    <location>
        <begin position="57"/>
        <end position="72"/>
    </location>
</feature>
<dbReference type="Proteomes" id="UP000660745">
    <property type="component" value="Unassembled WGS sequence"/>
</dbReference>
<keyword evidence="3" id="KW-1185">Reference proteome</keyword>
<accession>A0A918EAP7</accession>
<organism evidence="2 3">
    <name type="scientific">Nonomuraea glycinis</name>
    <dbReference type="NCBI Taxonomy" id="2047744"/>
    <lineage>
        <taxon>Bacteria</taxon>
        <taxon>Bacillati</taxon>
        <taxon>Actinomycetota</taxon>
        <taxon>Actinomycetes</taxon>
        <taxon>Streptosporangiales</taxon>
        <taxon>Streptosporangiaceae</taxon>
        <taxon>Nonomuraea</taxon>
    </lineage>
</organism>
<evidence type="ECO:0000313" key="3">
    <source>
        <dbReference type="Proteomes" id="UP000660745"/>
    </source>
</evidence>
<reference evidence="2" key="1">
    <citation type="journal article" date="2014" name="Int. J. Syst. Evol. Microbiol.">
        <title>Complete genome sequence of Corynebacterium casei LMG S-19264T (=DSM 44701T), isolated from a smear-ripened cheese.</title>
        <authorList>
            <consortium name="US DOE Joint Genome Institute (JGI-PGF)"/>
            <person name="Walter F."/>
            <person name="Albersmeier A."/>
            <person name="Kalinowski J."/>
            <person name="Ruckert C."/>
        </authorList>
    </citation>
    <scope>NUCLEOTIDE SEQUENCE</scope>
    <source>
        <strain evidence="2">CGMCC 4.7430</strain>
    </source>
</reference>
<proteinExistence type="predicted"/>
<gene>
    <name evidence="2" type="ORF">GCM10012278_81180</name>
</gene>
<name>A0A918EAP7_9ACTN</name>
<evidence type="ECO:0000256" key="1">
    <source>
        <dbReference type="SAM" id="MobiDB-lite"/>
    </source>
</evidence>